<keyword evidence="2 4" id="KW-0378">Hydrolase</keyword>
<dbReference type="GO" id="GO:0004650">
    <property type="term" value="F:polygalacturonase activity"/>
    <property type="evidence" value="ECO:0007669"/>
    <property type="project" value="InterPro"/>
</dbReference>
<keyword evidence="3 4" id="KW-0326">Glycosidase</keyword>
<evidence type="ECO:0000313" key="5">
    <source>
        <dbReference type="EMBL" id="SHH32272.1"/>
    </source>
</evidence>
<dbReference type="EMBL" id="FQXQ01000001">
    <property type="protein sequence ID" value="SHH32272.1"/>
    <property type="molecule type" value="Genomic_DNA"/>
</dbReference>
<proteinExistence type="inferred from homology"/>
<reference evidence="6" key="1">
    <citation type="submission" date="2016-11" db="EMBL/GenBank/DDBJ databases">
        <authorList>
            <person name="Varghese N."/>
            <person name="Submissions S."/>
        </authorList>
    </citation>
    <scope>NUCLEOTIDE SEQUENCE [LARGE SCALE GENOMIC DNA]</scope>
    <source>
        <strain evidence="6">DSM 100572</strain>
    </source>
</reference>
<protein>
    <submittedName>
        <fullName evidence="5">Glycosyl hydrolases family 28</fullName>
    </submittedName>
</protein>
<dbReference type="AlphaFoldDB" id="A0A1M5S0V1"/>
<evidence type="ECO:0000256" key="2">
    <source>
        <dbReference type="ARBA" id="ARBA00022801"/>
    </source>
</evidence>
<comment type="similarity">
    <text evidence="1 4">Belongs to the glycosyl hydrolase 28 family.</text>
</comment>
<dbReference type="Pfam" id="PF00295">
    <property type="entry name" value="Glyco_hydro_28"/>
    <property type="match status" value="1"/>
</dbReference>
<dbReference type="SUPFAM" id="SSF51126">
    <property type="entry name" value="Pectin lyase-like"/>
    <property type="match status" value="1"/>
</dbReference>
<accession>A0A1M5S0V1</accession>
<evidence type="ECO:0000256" key="4">
    <source>
        <dbReference type="RuleBase" id="RU361169"/>
    </source>
</evidence>
<dbReference type="OrthoDB" id="9795222at2"/>
<organism evidence="5 6">
    <name type="scientific">Wenyingzhuangia marina</name>
    <dbReference type="NCBI Taxonomy" id="1195760"/>
    <lineage>
        <taxon>Bacteria</taxon>
        <taxon>Pseudomonadati</taxon>
        <taxon>Bacteroidota</taxon>
        <taxon>Flavobacteriia</taxon>
        <taxon>Flavobacteriales</taxon>
        <taxon>Flavobacteriaceae</taxon>
        <taxon>Wenyingzhuangia</taxon>
    </lineage>
</organism>
<evidence type="ECO:0000256" key="3">
    <source>
        <dbReference type="ARBA" id="ARBA00023295"/>
    </source>
</evidence>
<dbReference type="Proteomes" id="UP000184109">
    <property type="component" value="Unassembled WGS sequence"/>
</dbReference>
<dbReference type="RefSeq" id="WP_073117700.1">
    <property type="nucleotide sequence ID" value="NZ_BMEN01000005.1"/>
</dbReference>
<dbReference type="InterPro" id="IPR011050">
    <property type="entry name" value="Pectin_lyase_fold/virulence"/>
</dbReference>
<dbReference type="InterPro" id="IPR051801">
    <property type="entry name" value="GH28_Enzymes"/>
</dbReference>
<gene>
    <name evidence="5" type="ORF">SAMN05444281_0077</name>
</gene>
<dbReference type="InterPro" id="IPR000743">
    <property type="entry name" value="Glyco_hydro_28"/>
</dbReference>
<keyword evidence="6" id="KW-1185">Reference proteome</keyword>
<evidence type="ECO:0000313" key="6">
    <source>
        <dbReference type="Proteomes" id="UP000184109"/>
    </source>
</evidence>
<dbReference type="InterPro" id="IPR012334">
    <property type="entry name" value="Pectin_lyas_fold"/>
</dbReference>
<dbReference type="STRING" id="1195760.SAMN05444281_0077"/>
<sequence>MKKVILLITTISTLLYACNHKKAAMTFDEIKVEAPFEMPSIQIPNFSNFNTYSIVDFGAVKGDKEKNALAIEKAINEANKAGGGTVVIPEGEWITKKLHFKSNVNLHLNKKAVLLFSEKPEDYLPAVHTTWEGMECYNYSPLIYAYECENIAITGEGKLKAKMEVWKKWFARPTPHMNSLKHLYNLCAKNSLVEERQMVNDTANLRPHFIQFNRSKNILLEGVSIENSPFWTIHPYLSKDVVIRNINVYAHGHNNDGVDPEMSQNMLIENCVFDQGDDAIAVKSGRNQDAWRLNTPTKNLVLRNLLVKNGHQLLAIGSELSGGIENVFMDNCEVVDGAKLGHLVFIKTNERRGGYVKNIHVSNIKCGKIDLGVLGIETDVLYQWRDLVPTYERRLTPISDIYLENFTTKDVKFVTNIQGQKEEPVKNINLKNIKCEVVEGEEHIQENLIGFNEIE</sequence>
<evidence type="ECO:0000256" key="1">
    <source>
        <dbReference type="ARBA" id="ARBA00008834"/>
    </source>
</evidence>
<dbReference type="Gene3D" id="2.160.20.10">
    <property type="entry name" value="Single-stranded right-handed beta-helix, Pectin lyase-like"/>
    <property type="match status" value="1"/>
</dbReference>
<name>A0A1M5S0V1_9FLAO</name>
<dbReference type="GO" id="GO:0005975">
    <property type="term" value="P:carbohydrate metabolic process"/>
    <property type="evidence" value="ECO:0007669"/>
    <property type="project" value="InterPro"/>
</dbReference>
<dbReference type="PANTHER" id="PTHR31339:SF9">
    <property type="entry name" value="PLASMIN AND FIBRONECTIN-BINDING PROTEIN A"/>
    <property type="match status" value="1"/>
</dbReference>
<dbReference type="PROSITE" id="PS51257">
    <property type="entry name" value="PROKAR_LIPOPROTEIN"/>
    <property type="match status" value="1"/>
</dbReference>
<dbReference type="PANTHER" id="PTHR31339">
    <property type="entry name" value="PECTIN LYASE-RELATED"/>
    <property type="match status" value="1"/>
</dbReference>